<name>A0ABY5HTU9_9SPIR</name>
<dbReference type="RefSeq" id="WP_255805598.1">
    <property type="nucleotide sequence ID" value="NZ_CP038802.1"/>
</dbReference>
<dbReference type="PANTHER" id="PTHR30050">
    <property type="entry name" value="CHROMOSOMAL REPLICATION INITIATOR PROTEIN DNAA"/>
    <property type="match status" value="1"/>
</dbReference>
<evidence type="ECO:0000313" key="2">
    <source>
        <dbReference type="EMBL" id="UTY27601.1"/>
    </source>
</evidence>
<protein>
    <submittedName>
        <fullName evidence="2">ATP-binding protein</fullName>
    </submittedName>
</protein>
<organism evidence="2 3">
    <name type="scientific">Treponema putidum</name>
    <dbReference type="NCBI Taxonomy" id="221027"/>
    <lineage>
        <taxon>Bacteria</taxon>
        <taxon>Pseudomonadati</taxon>
        <taxon>Spirochaetota</taxon>
        <taxon>Spirochaetia</taxon>
        <taxon>Spirochaetales</taxon>
        <taxon>Treponemataceae</taxon>
        <taxon>Treponema</taxon>
    </lineage>
</organism>
<dbReference type="Gene3D" id="3.40.50.300">
    <property type="entry name" value="P-loop containing nucleotide triphosphate hydrolases"/>
    <property type="match status" value="1"/>
</dbReference>
<keyword evidence="2" id="KW-0067">ATP-binding</keyword>
<reference evidence="2" key="1">
    <citation type="submission" date="2019-04" db="EMBL/GenBank/DDBJ databases">
        <title>Whole genome sequencing of oral phylogroup 2 treponemes.</title>
        <authorList>
            <person name="Chan Y."/>
            <person name="Zeng H.H."/>
            <person name="Yu X.L."/>
            <person name="Leung W.K."/>
            <person name="Watt R.M."/>
        </authorList>
    </citation>
    <scope>NUCLEOTIDE SEQUENCE</scope>
    <source>
        <strain evidence="2">OMZ 847</strain>
    </source>
</reference>
<dbReference type="EMBL" id="CP038802">
    <property type="protein sequence ID" value="UTY27601.1"/>
    <property type="molecule type" value="Genomic_DNA"/>
</dbReference>
<gene>
    <name evidence="2" type="ORF">E4N76_00350</name>
</gene>
<dbReference type="Proteomes" id="UP001059401">
    <property type="component" value="Chromosome"/>
</dbReference>
<dbReference type="Pfam" id="PF01695">
    <property type="entry name" value="IstB_IS21"/>
    <property type="match status" value="1"/>
</dbReference>
<feature type="domain" description="IstB-like ATP-binding" evidence="1">
    <location>
        <begin position="101"/>
        <end position="258"/>
    </location>
</feature>
<evidence type="ECO:0000259" key="1">
    <source>
        <dbReference type="Pfam" id="PF01695"/>
    </source>
</evidence>
<dbReference type="SUPFAM" id="SSF52540">
    <property type="entry name" value="P-loop containing nucleoside triphosphate hydrolases"/>
    <property type="match status" value="1"/>
</dbReference>
<dbReference type="GO" id="GO:0005524">
    <property type="term" value="F:ATP binding"/>
    <property type="evidence" value="ECO:0007669"/>
    <property type="project" value="UniProtKB-KW"/>
</dbReference>
<accession>A0ABY5HTU9</accession>
<dbReference type="InterPro" id="IPR002611">
    <property type="entry name" value="IstB_ATP-bd"/>
</dbReference>
<keyword evidence="3" id="KW-1185">Reference proteome</keyword>
<dbReference type="CDD" id="cd00009">
    <property type="entry name" value="AAA"/>
    <property type="match status" value="1"/>
</dbReference>
<keyword evidence="2" id="KW-0547">Nucleotide-binding</keyword>
<dbReference type="PANTHER" id="PTHR30050:SF4">
    <property type="entry name" value="ATP-BINDING PROTEIN RV3427C IN INSERTION SEQUENCE-RELATED"/>
    <property type="match status" value="1"/>
</dbReference>
<proteinExistence type="predicted"/>
<evidence type="ECO:0000313" key="3">
    <source>
        <dbReference type="Proteomes" id="UP001059401"/>
    </source>
</evidence>
<sequence>MQVLKQGFENNNITVTEKPFDVEKIKQGFFKGKKVIRLTCPIHGLEYETFDEAENLCPLCLEEQEKQEQQKWAVDRILDRIDGLPKRYIYTGFKNYKVTPQNEAAYKTVLAFAKEPKNKWLLLLGNNGTGKTHLAHAVLKVTGGIYRDFDDIATDLLDAQAGFGEGQNAVLNKYSFCPMLVVDEVDKVKKTEGRIGWLNIILRRRYNDMLPVILCGNIDLETLCKHIDLNEGKAMRDRIEEVGEVVLFNWESYRPEMRSM</sequence>
<dbReference type="InterPro" id="IPR027417">
    <property type="entry name" value="P-loop_NTPase"/>
</dbReference>